<keyword evidence="3" id="KW-1185">Reference proteome</keyword>
<dbReference type="InterPro" id="IPR016039">
    <property type="entry name" value="Thiolase-like"/>
</dbReference>
<organism evidence="2 3">
    <name type="scientific">Streptomyces albipurpureus</name>
    <dbReference type="NCBI Taxonomy" id="2897419"/>
    <lineage>
        <taxon>Bacteria</taxon>
        <taxon>Bacillati</taxon>
        <taxon>Actinomycetota</taxon>
        <taxon>Actinomycetes</taxon>
        <taxon>Kitasatosporales</taxon>
        <taxon>Streptomycetaceae</taxon>
        <taxon>Streptomyces</taxon>
    </lineage>
</organism>
<dbReference type="SUPFAM" id="SSF53901">
    <property type="entry name" value="Thiolase-like"/>
    <property type="match status" value="2"/>
</dbReference>
<comment type="caution">
    <text evidence="2">The sequence shown here is derived from an EMBL/GenBank/DDBJ whole genome shotgun (WGS) entry which is preliminary data.</text>
</comment>
<dbReference type="Proteomes" id="UP001431429">
    <property type="component" value="Unassembled WGS sequence"/>
</dbReference>
<name>A0ABT0UHL9_9ACTN</name>
<reference evidence="2" key="1">
    <citation type="submission" date="2022-06" db="EMBL/GenBank/DDBJ databases">
        <title>Genome public.</title>
        <authorList>
            <person name="Sun Q."/>
        </authorList>
    </citation>
    <scope>NUCLEOTIDE SEQUENCE</scope>
    <source>
        <strain evidence="2">CWNU-1</strain>
    </source>
</reference>
<dbReference type="Pfam" id="PF00109">
    <property type="entry name" value="ketoacyl-synt"/>
    <property type="match status" value="1"/>
</dbReference>
<dbReference type="EMBL" id="JAMQAW010000005">
    <property type="protein sequence ID" value="MCM2387666.1"/>
    <property type="molecule type" value="Genomic_DNA"/>
</dbReference>
<evidence type="ECO:0000313" key="3">
    <source>
        <dbReference type="Proteomes" id="UP001431429"/>
    </source>
</evidence>
<dbReference type="InterPro" id="IPR014030">
    <property type="entry name" value="Ketoacyl_synth_N"/>
</dbReference>
<evidence type="ECO:0000313" key="2">
    <source>
        <dbReference type="EMBL" id="MCM2387666.1"/>
    </source>
</evidence>
<dbReference type="RefSeq" id="WP_250918033.1">
    <property type="nucleotide sequence ID" value="NZ_JAMQAW010000005.1"/>
</dbReference>
<proteinExistence type="predicted"/>
<accession>A0ABT0UHL9</accession>
<feature type="domain" description="Beta-ketoacyl synthase-like N-terminal" evidence="1">
    <location>
        <begin position="72"/>
        <end position="211"/>
    </location>
</feature>
<protein>
    <submittedName>
        <fullName evidence="2">3-oxoacyl-ACP synthase</fullName>
    </submittedName>
</protein>
<dbReference type="Gene3D" id="3.40.47.10">
    <property type="match status" value="1"/>
</dbReference>
<gene>
    <name evidence="2" type="ORF">NBG84_04970</name>
</gene>
<evidence type="ECO:0000259" key="1">
    <source>
        <dbReference type="Pfam" id="PF00109"/>
    </source>
</evidence>
<sequence>MSDATRSTQRTFIYDWSAVSPFGIGRAALSEGLRARRKAIADQCDDGAPVGLRRVPDFDVQQVLGAAGTRYLARESAMAIAAARELIEAPRPGVTMAAGRGTSMVLGTTTGTPQGYMDFTKASLEGARPHHVPAALAPNMAMNRAASASAIWYGLQGPNSTIAGGRAAGLLALSYGRRLLDHQRADQVLCGAVEENAPARSWMEYHRSRGQVTTLGEGCVLLLLEGGDPSGRQRAPLAEILALDCRFDAVGNDPVGTLEACVEGALSTAGATPKHVWAAVPSGIAGEAGDDETKLFDRLFGTAVVSRVPVASLTGDTSAASSMFAIAGMLSAAEGHREAEGRLGVVTSIDPDGSVACGVLRFLEGSWTP</sequence>